<feature type="domain" description="Zinc finger PHD-type" evidence="11">
    <location>
        <begin position="324"/>
        <end position="374"/>
    </location>
</feature>
<keyword evidence="10" id="KW-0472">Membrane</keyword>
<dbReference type="SMART" id="SM00249">
    <property type="entry name" value="PHD"/>
    <property type="match status" value="2"/>
</dbReference>
<evidence type="ECO:0000256" key="7">
    <source>
        <dbReference type="ARBA" id="ARBA00022853"/>
    </source>
</evidence>
<dbReference type="GO" id="GO:0045814">
    <property type="term" value="P:negative regulation of gene expression, epigenetic"/>
    <property type="evidence" value="ECO:0007669"/>
    <property type="project" value="TreeGrafter"/>
</dbReference>
<dbReference type="InterPro" id="IPR047400">
    <property type="entry name" value="Tudor_PHF19"/>
</dbReference>
<dbReference type="GO" id="GO:0008270">
    <property type="term" value="F:zinc ion binding"/>
    <property type="evidence" value="ECO:0007669"/>
    <property type="project" value="UniProtKB-KW"/>
</dbReference>
<evidence type="ECO:0000256" key="5">
    <source>
        <dbReference type="ARBA" id="ARBA00022771"/>
    </source>
</evidence>
<dbReference type="SMART" id="SM00333">
    <property type="entry name" value="TUDOR"/>
    <property type="match status" value="1"/>
</dbReference>
<organism evidence="13 14">
    <name type="scientific">Galemys pyrenaicus</name>
    <name type="common">Iberian desman</name>
    <name type="synonym">Pyrenean desman</name>
    <dbReference type="NCBI Taxonomy" id="202257"/>
    <lineage>
        <taxon>Eukaryota</taxon>
        <taxon>Metazoa</taxon>
        <taxon>Chordata</taxon>
        <taxon>Craniata</taxon>
        <taxon>Vertebrata</taxon>
        <taxon>Euteleostomi</taxon>
        <taxon>Mammalia</taxon>
        <taxon>Eutheria</taxon>
        <taxon>Laurasiatheria</taxon>
        <taxon>Eulipotyphla</taxon>
        <taxon>Talpidae</taxon>
        <taxon>Galemys</taxon>
    </lineage>
</organism>
<comment type="subcellular location">
    <subcellularLocation>
        <location evidence="1">Nucleus</location>
    </subcellularLocation>
</comment>
<dbReference type="InterPro" id="IPR013083">
    <property type="entry name" value="Znf_RING/FYVE/PHD"/>
</dbReference>
<evidence type="ECO:0000313" key="14">
    <source>
        <dbReference type="Proteomes" id="UP000700334"/>
    </source>
</evidence>
<dbReference type="Gene3D" id="2.30.30.140">
    <property type="match status" value="1"/>
</dbReference>
<dbReference type="FunFam" id="3.30.40.10:FF:000198">
    <property type="entry name" value="PHD finger protein 19"/>
    <property type="match status" value="1"/>
</dbReference>
<feature type="transmembrane region" description="Helical" evidence="10">
    <location>
        <begin position="45"/>
        <end position="69"/>
    </location>
</feature>
<keyword evidence="10" id="KW-1133">Transmembrane helix</keyword>
<evidence type="ECO:0000256" key="8">
    <source>
        <dbReference type="ARBA" id="ARBA00023242"/>
    </source>
</evidence>
<keyword evidence="5" id="KW-0863">Zinc-finger</keyword>
<dbReference type="Pfam" id="PF00628">
    <property type="entry name" value="PHD"/>
    <property type="match status" value="1"/>
</dbReference>
<keyword evidence="7" id="KW-0156">Chromatin regulator</keyword>
<dbReference type="FunFam" id="3.90.980.20:FF:000025">
    <property type="match status" value="1"/>
</dbReference>
<evidence type="ECO:0000256" key="10">
    <source>
        <dbReference type="SAM" id="Phobius"/>
    </source>
</evidence>
<dbReference type="OrthoDB" id="10033786at2759"/>
<dbReference type="CDD" id="cd20451">
    <property type="entry name" value="Tudor_PHF19"/>
    <property type="match status" value="1"/>
</dbReference>
<dbReference type="Pfam" id="PF14061">
    <property type="entry name" value="Mtf2_C"/>
    <property type="match status" value="1"/>
</dbReference>
<dbReference type="Gene3D" id="3.30.40.10">
    <property type="entry name" value="Zinc/RING finger domain, C3HC4 (zinc finger)"/>
    <property type="match status" value="1"/>
</dbReference>
<dbReference type="InterPro" id="IPR042017">
    <property type="entry name" value="PHF19_PHD2"/>
</dbReference>
<keyword evidence="4" id="KW-0677">Repeat</keyword>
<evidence type="ECO:0000256" key="3">
    <source>
        <dbReference type="ARBA" id="ARBA00022723"/>
    </source>
</evidence>
<dbReference type="FunFam" id="2.30.30.140:FF:000014">
    <property type="entry name" value="Metal-response element-binding transcription factor 2"/>
    <property type="match status" value="1"/>
</dbReference>
<dbReference type="Pfam" id="PF18104">
    <property type="entry name" value="Tudor_2"/>
    <property type="match status" value="1"/>
</dbReference>
<accession>A0A8J6AG50</accession>
<dbReference type="PANTHER" id="PTHR12628">
    <property type="entry name" value="POLYCOMB-LIKE TRANSCRIPTION FACTOR"/>
    <property type="match status" value="1"/>
</dbReference>
<sequence length="839" mass="94042">MLRPRCLSSWCLSSLCLSSSARHFTLSWFWASGQHSSVPVHRALCLRVIALCCAVPLASALCLCVLVYLTRAVCCASLLVYPDPGPTGGHYAGQPRAGRSRLRRRCFWWPDSKWDRQTRSLAWHWKLMETRALDPGTRDSYGATGHLPNKGTLAKAKNNFKDLMSKLTEGQYVLCRWTDGLYYLGKIKRVSSSKQSCLVTFEDNSKYWVLWKDIQHAGVPGEEPKCNICLGKTSGPLNEILICGKCGLGYHQQCHIPIAGSADRPLLTPWFCRRCIFALAVRKGGALKKGAIARTLQAVKMVLSYQPEELEWDSPHRTNQQQCYCYCGGPGEWYLRMLQCYRCRQWFHEACTQCLNEPMMFGDRFYLFFCSVCNQGPEYIERLPLRWVDVVHLALYNLGVQSKKKYFDFEEILAFVNHHWELLQLGKVCRTVGRQNGTGQELVCHQWCWLERRPTAFELLLACTELPDPGFDNGWVTAHQLTCRELVEQDTTLIDVLPITGLGWKLTSTPVTDRGPHLLNALNSYKSRFLCGKEIKKKKCIFRLRIRVPPNPPGKLLPDKGLVPTENGAASELRKKGKSKAGLLPHEFQQQQKRRVYRRKRSKFLLEDAIPSSDFTSAWSTNHHLASIFDFTLDEIQSLKSCAHFLSITHGISGEGPSTAHRVTLKSSTLKRTEACLGVGVRGLQPLPALLAVTASSGQTFFSDVDSTDAASTSGSASTSLSYDSRRTVGSRKRKLAAKAYLPLRAKRRAVEPGGRCPSDSSAEGTSGPERADEGIDSHTFESISEDDSSLSHLKSSITNYFGAAGRLACGEKYQVLARRVTPEGKVQYLVEWEGTTPY</sequence>
<evidence type="ECO:0000256" key="9">
    <source>
        <dbReference type="SAM" id="MobiDB-lite"/>
    </source>
</evidence>
<evidence type="ECO:0000259" key="11">
    <source>
        <dbReference type="SMART" id="SM00249"/>
    </source>
</evidence>
<dbReference type="SUPFAM" id="SSF57903">
    <property type="entry name" value="FYVE/PHD zinc finger"/>
    <property type="match status" value="2"/>
</dbReference>
<evidence type="ECO:0000259" key="12">
    <source>
        <dbReference type="SMART" id="SM00333"/>
    </source>
</evidence>
<evidence type="ECO:0000256" key="6">
    <source>
        <dbReference type="ARBA" id="ARBA00022833"/>
    </source>
</evidence>
<comment type="caution">
    <text evidence="13">The sequence shown here is derived from an EMBL/GenBank/DDBJ whole genome shotgun (WGS) entry which is preliminary data.</text>
</comment>
<dbReference type="EMBL" id="JAGFMF010011623">
    <property type="protein sequence ID" value="KAG8518806.1"/>
    <property type="molecule type" value="Genomic_DNA"/>
</dbReference>
<dbReference type="GO" id="GO:0005634">
    <property type="term" value="C:nucleus"/>
    <property type="evidence" value="ECO:0007669"/>
    <property type="project" value="UniProtKB-SubCell"/>
</dbReference>
<feature type="region of interest" description="Disordered" evidence="9">
    <location>
        <begin position="749"/>
        <end position="775"/>
    </location>
</feature>
<dbReference type="InterPro" id="IPR011011">
    <property type="entry name" value="Znf_FYVE_PHD"/>
</dbReference>
<dbReference type="Proteomes" id="UP000700334">
    <property type="component" value="Unassembled WGS sequence"/>
</dbReference>
<dbReference type="GO" id="GO:0003682">
    <property type="term" value="F:chromatin binding"/>
    <property type="evidence" value="ECO:0007669"/>
    <property type="project" value="TreeGrafter"/>
</dbReference>
<dbReference type="InterPro" id="IPR002999">
    <property type="entry name" value="Tudor"/>
</dbReference>
<keyword evidence="14" id="KW-1185">Reference proteome</keyword>
<proteinExistence type="inferred from homology"/>
<dbReference type="GO" id="GO:0003677">
    <property type="term" value="F:DNA binding"/>
    <property type="evidence" value="ECO:0007669"/>
    <property type="project" value="TreeGrafter"/>
</dbReference>
<dbReference type="Gene3D" id="3.90.980.20">
    <property type="match status" value="1"/>
</dbReference>
<evidence type="ECO:0000256" key="4">
    <source>
        <dbReference type="ARBA" id="ARBA00022737"/>
    </source>
</evidence>
<keyword evidence="8" id="KW-0539">Nucleus</keyword>
<dbReference type="PANTHER" id="PTHR12628:SF6">
    <property type="entry name" value="PHD FINGER PROTEIN 19"/>
    <property type="match status" value="1"/>
</dbReference>
<keyword evidence="6" id="KW-0862">Zinc</keyword>
<protein>
    <submittedName>
        <fullName evidence="13">PHD finger protein 19</fullName>
    </submittedName>
</protein>
<reference evidence="13" key="1">
    <citation type="journal article" date="2021" name="Evol. Appl.">
        <title>The genome of the Pyrenean desman and the effects of bottlenecks and inbreeding on the genomic landscape of an endangered species.</title>
        <authorList>
            <person name="Escoda L."/>
            <person name="Castresana J."/>
        </authorList>
    </citation>
    <scope>NUCLEOTIDE SEQUENCE</scope>
    <source>
        <strain evidence="13">IBE-C5619</strain>
    </source>
</reference>
<keyword evidence="10" id="KW-0812">Transmembrane</keyword>
<dbReference type="InterPro" id="IPR019787">
    <property type="entry name" value="Znf_PHD-finger"/>
</dbReference>
<dbReference type="InterPro" id="IPR025894">
    <property type="entry name" value="Mtf2_C_dom"/>
</dbReference>
<comment type="similarity">
    <text evidence="2">Belongs to the Polycomblike family.</text>
</comment>
<dbReference type="CDD" id="cd15579">
    <property type="entry name" value="PHD1_PHF19"/>
    <property type="match status" value="1"/>
</dbReference>
<dbReference type="AlphaFoldDB" id="A0A8J6AG50"/>
<gene>
    <name evidence="13" type="ORF">J0S82_012430</name>
</gene>
<name>A0A8J6AG50_GALPY</name>
<dbReference type="InterPro" id="IPR040477">
    <property type="entry name" value="KDM4-like_Tudor"/>
</dbReference>
<dbReference type="SUPFAM" id="SSF63748">
    <property type="entry name" value="Tudor/PWWP/MBT"/>
    <property type="match status" value="1"/>
</dbReference>
<dbReference type="InterPro" id="IPR001965">
    <property type="entry name" value="Znf_PHD"/>
</dbReference>
<evidence type="ECO:0000313" key="13">
    <source>
        <dbReference type="EMBL" id="KAG8518806.1"/>
    </source>
</evidence>
<evidence type="ECO:0000256" key="2">
    <source>
        <dbReference type="ARBA" id="ARBA00008084"/>
    </source>
</evidence>
<evidence type="ECO:0000256" key="1">
    <source>
        <dbReference type="ARBA" id="ARBA00004123"/>
    </source>
</evidence>
<feature type="domain" description="Tudor" evidence="12">
    <location>
        <begin position="165"/>
        <end position="222"/>
    </location>
</feature>
<feature type="domain" description="Zinc finger PHD-type" evidence="11">
    <location>
        <begin position="225"/>
        <end position="276"/>
    </location>
</feature>
<dbReference type="CDD" id="cd15581">
    <property type="entry name" value="PHD2_PHF19"/>
    <property type="match status" value="1"/>
</dbReference>
<keyword evidence="3" id="KW-0479">Metal-binding</keyword>